<comment type="cofactor">
    <cofactor evidence="1">
        <name>a divalent metal cation</name>
        <dbReference type="ChEBI" id="CHEBI:60240"/>
    </cofactor>
</comment>
<dbReference type="PRINTS" id="PR02086">
    <property type="entry name" value="PUTNUCHARBI1"/>
</dbReference>
<dbReference type="PANTHER" id="PTHR22930">
    <property type="match status" value="1"/>
</dbReference>
<evidence type="ECO:0000256" key="10">
    <source>
        <dbReference type="ARBA" id="ARBA00023242"/>
    </source>
</evidence>
<keyword evidence="8" id="KW-0479">Metal-binding</keyword>
<comment type="similarity">
    <text evidence="4">Belongs to the HARBI1 family.</text>
</comment>
<evidence type="ECO:0000256" key="12">
    <source>
        <dbReference type="ARBA" id="ARBA00045850"/>
    </source>
</evidence>
<keyword evidence="9" id="KW-0378">Hydrolase</keyword>
<dbReference type="GO" id="GO:0004518">
    <property type="term" value="F:nuclease activity"/>
    <property type="evidence" value="ECO:0007669"/>
    <property type="project" value="UniProtKB-KW"/>
</dbReference>
<comment type="caution">
    <text evidence="15">The sequence shown here is derived from an EMBL/GenBank/DDBJ whole genome shotgun (WGS) entry which is preliminary data.</text>
</comment>
<dbReference type="GO" id="GO:0016787">
    <property type="term" value="F:hydrolase activity"/>
    <property type="evidence" value="ECO:0007669"/>
    <property type="project" value="UniProtKB-KW"/>
</dbReference>
<dbReference type="InterPro" id="IPR026103">
    <property type="entry name" value="HARBI1_animal"/>
</dbReference>
<dbReference type="InterPro" id="IPR045249">
    <property type="entry name" value="HARBI1-like"/>
</dbReference>
<evidence type="ECO:0000313" key="15">
    <source>
        <dbReference type="EMBL" id="KAK3889091.1"/>
    </source>
</evidence>
<evidence type="ECO:0000256" key="4">
    <source>
        <dbReference type="ARBA" id="ARBA00006958"/>
    </source>
</evidence>
<dbReference type="Pfam" id="PF13359">
    <property type="entry name" value="DDE_Tnp_4"/>
    <property type="match status" value="1"/>
</dbReference>
<dbReference type="Proteomes" id="UP001286313">
    <property type="component" value="Unassembled WGS sequence"/>
</dbReference>
<protein>
    <recommendedName>
        <fullName evidence="5">Putative nuclease HARBI1</fullName>
    </recommendedName>
    <alternativeName>
        <fullName evidence="11">Harbinger transposase-derived nuclease</fullName>
    </alternativeName>
</protein>
<dbReference type="AlphaFoldDB" id="A0AAE1GBZ4"/>
<evidence type="ECO:0000256" key="13">
    <source>
        <dbReference type="SAM" id="MobiDB-lite"/>
    </source>
</evidence>
<dbReference type="GO" id="GO:0005737">
    <property type="term" value="C:cytoplasm"/>
    <property type="evidence" value="ECO:0007669"/>
    <property type="project" value="UniProtKB-SubCell"/>
</dbReference>
<evidence type="ECO:0000256" key="2">
    <source>
        <dbReference type="ARBA" id="ARBA00004123"/>
    </source>
</evidence>
<dbReference type="EMBL" id="JAWQEG010000505">
    <property type="protein sequence ID" value="KAK3889091.1"/>
    <property type="molecule type" value="Genomic_DNA"/>
</dbReference>
<evidence type="ECO:0000256" key="1">
    <source>
        <dbReference type="ARBA" id="ARBA00001968"/>
    </source>
</evidence>
<proteinExistence type="inferred from homology"/>
<evidence type="ECO:0000259" key="14">
    <source>
        <dbReference type="Pfam" id="PF13359"/>
    </source>
</evidence>
<dbReference type="GO" id="GO:0005634">
    <property type="term" value="C:nucleus"/>
    <property type="evidence" value="ECO:0007669"/>
    <property type="project" value="UniProtKB-SubCell"/>
</dbReference>
<evidence type="ECO:0000256" key="5">
    <source>
        <dbReference type="ARBA" id="ARBA00015519"/>
    </source>
</evidence>
<keyword evidence="16" id="KW-1185">Reference proteome</keyword>
<organism evidence="15 16">
    <name type="scientific">Petrolisthes cinctipes</name>
    <name type="common">Flat porcelain crab</name>
    <dbReference type="NCBI Taxonomy" id="88211"/>
    <lineage>
        <taxon>Eukaryota</taxon>
        <taxon>Metazoa</taxon>
        <taxon>Ecdysozoa</taxon>
        <taxon>Arthropoda</taxon>
        <taxon>Crustacea</taxon>
        <taxon>Multicrustacea</taxon>
        <taxon>Malacostraca</taxon>
        <taxon>Eumalacostraca</taxon>
        <taxon>Eucarida</taxon>
        <taxon>Decapoda</taxon>
        <taxon>Pleocyemata</taxon>
        <taxon>Anomura</taxon>
        <taxon>Galatheoidea</taxon>
        <taxon>Porcellanidae</taxon>
        <taxon>Petrolisthes</taxon>
    </lineage>
</organism>
<name>A0AAE1GBZ4_PETCI</name>
<accession>A0AAE1GBZ4</accession>
<dbReference type="GO" id="GO:0046872">
    <property type="term" value="F:metal ion binding"/>
    <property type="evidence" value="ECO:0007669"/>
    <property type="project" value="UniProtKB-KW"/>
</dbReference>
<feature type="domain" description="DDE Tnp4" evidence="14">
    <location>
        <begin position="200"/>
        <end position="352"/>
    </location>
</feature>
<sequence length="384" mass="43226">MKNSANPSIRRFRGRLDFYVDDRQVVAAMAAGTHGYVASITYTSLVLLTKFKAMNMAAPAPLRQRRPRRFRERKDVLHDLDDGELIKRYRLDRAGIIFVTDLVRGPLTNPTGRNQALTPEMKIIVLLRYLATGKMQLCSMDDLGPSQQTVSRVITETLMALSSNAILTQFITFLITPHETQRKIVDFQQIAGFPGVIGAIDGTHVRISAPSEFEGEYVNRKGYHSINVQVIFDAKYKITDIVAKWPGSVHDARILNESSLNRVVFGRGMVPDGCHLLGDSGYPSKKWLLTPYLRPQPGPQSNYNRAHKITRSVVERGIGQLKRRFHVLHGEIRVQPPSKVCQIIKVCAMLHNICKDRNIYIPAAEDDEEEVDDPLPLQPPQPPA</sequence>
<keyword evidence="6" id="KW-0963">Cytoplasm</keyword>
<feature type="region of interest" description="Disordered" evidence="13">
    <location>
        <begin position="365"/>
        <end position="384"/>
    </location>
</feature>
<evidence type="ECO:0000256" key="11">
    <source>
        <dbReference type="ARBA" id="ARBA00030126"/>
    </source>
</evidence>
<comment type="subcellular location">
    <subcellularLocation>
        <location evidence="3">Cytoplasm</location>
    </subcellularLocation>
    <subcellularLocation>
        <location evidence="2">Nucleus</location>
    </subcellularLocation>
</comment>
<evidence type="ECO:0000256" key="7">
    <source>
        <dbReference type="ARBA" id="ARBA00022722"/>
    </source>
</evidence>
<evidence type="ECO:0000256" key="3">
    <source>
        <dbReference type="ARBA" id="ARBA00004496"/>
    </source>
</evidence>
<evidence type="ECO:0000256" key="6">
    <source>
        <dbReference type="ARBA" id="ARBA00022490"/>
    </source>
</evidence>
<evidence type="ECO:0000313" key="16">
    <source>
        <dbReference type="Proteomes" id="UP001286313"/>
    </source>
</evidence>
<evidence type="ECO:0000256" key="8">
    <source>
        <dbReference type="ARBA" id="ARBA00022723"/>
    </source>
</evidence>
<dbReference type="InterPro" id="IPR027806">
    <property type="entry name" value="HARBI1_dom"/>
</dbReference>
<reference evidence="15" key="1">
    <citation type="submission" date="2023-10" db="EMBL/GenBank/DDBJ databases">
        <title>Genome assemblies of two species of porcelain crab, Petrolisthes cinctipes and Petrolisthes manimaculis (Anomura: Porcellanidae).</title>
        <authorList>
            <person name="Angst P."/>
        </authorList>
    </citation>
    <scope>NUCLEOTIDE SEQUENCE</scope>
    <source>
        <strain evidence="15">PB745_01</strain>
        <tissue evidence="15">Gill</tissue>
    </source>
</reference>
<keyword evidence="7" id="KW-0540">Nuclease</keyword>
<keyword evidence="10" id="KW-0539">Nucleus</keyword>
<dbReference type="PANTHER" id="PTHR22930:SF286">
    <property type="entry name" value="NUCLEASE HARBI1"/>
    <property type="match status" value="1"/>
</dbReference>
<evidence type="ECO:0000256" key="9">
    <source>
        <dbReference type="ARBA" id="ARBA00022801"/>
    </source>
</evidence>
<comment type="function">
    <text evidence="12">Transposase-derived protein that may have nuclease activity. Does not have transposase activity.</text>
</comment>
<gene>
    <name evidence="15" type="ORF">Pcinc_006886</name>
</gene>